<accession>A0A382NSI7</accession>
<dbReference type="InterPro" id="IPR036282">
    <property type="entry name" value="Glutathione-S-Trfase_C_sf"/>
</dbReference>
<dbReference type="PROSITE" id="PS50404">
    <property type="entry name" value="GST_NTER"/>
    <property type="match status" value="1"/>
</dbReference>
<dbReference type="Gene3D" id="3.40.30.10">
    <property type="entry name" value="Glutaredoxin"/>
    <property type="match status" value="1"/>
</dbReference>
<dbReference type="AlphaFoldDB" id="A0A382NSI7"/>
<dbReference type="SFLD" id="SFLDG01150">
    <property type="entry name" value="Main.1:_Beta-like"/>
    <property type="match status" value="1"/>
</dbReference>
<dbReference type="SUPFAM" id="SSF52833">
    <property type="entry name" value="Thioredoxin-like"/>
    <property type="match status" value="1"/>
</dbReference>
<dbReference type="CDD" id="cd03046">
    <property type="entry name" value="GST_N_GTT1_like"/>
    <property type="match status" value="1"/>
</dbReference>
<dbReference type="EMBL" id="UINC01102032">
    <property type="protein sequence ID" value="SVC63337.1"/>
    <property type="molecule type" value="Genomic_DNA"/>
</dbReference>
<dbReference type="InterPro" id="IPR040079">
    <property type="entry name" value="Glutathione_S-Trfase"/>
</dbReference>
<evidence type="ECO:0000313" key="2">
    <source>
        <dbReference type="EMBL" id="SVC63337.1"/>
    </source>
</evidence>
<dbReference type="PANTHER" id="PTHR44051:SF21">
    <property type="entry name" value="GLUTATHIONE S-TRANSFERASE FAMILY PROTEIN"/>
    <property type="match status" value="1"/>
</dbReference>
<protein>
    <recommendedName>
        <fullName evidence="1">GST N-terminal domain-containing protein</fullName>
    </recommendedName>
</protein>
<feature type="domain" description="GST N-terminal" evidence="1">
    <location>
        <begin position="1"/>
        <end position="81"/>
    </location>
</feature>
<organism evidence="2">
    <name type="scientific">marine metagenome</name>
    <dbReference type="NCBI Taxonomy" id="408172"/>
    <lineage>
        <taxon>unclassified sequences</taxon>
        <taxon>metagenomes</taxon>
        <taxon>ecological metagenomes</taxon>
    </lineage>
</organism>
<dbReference type="SFLD" id="SFLDS00019">
    <property type="entry name" value="Glutathione_Transferase_(cytos"/>
    <property type="match status" value="1"/>
</dbReference>
<sequence>MSITIYHVSGTRSMRVIWLCYELDIPCKLETIDFAKKFRASPGWRAKSPTGKVPAMDDGALTMFESGAMVQYLLDRYGKGQLQPEPGTPAGALYLQWCWFAEATFARPLGDIAQHTLVREEKDRIQAVVADGQQRSRTCLEAIEAAVQDSHYLLERFTAADIMMGYSLMLAEKFGLITEDLPATEAYFARLKDRQGYQYAVSV</sequence>
<reference evidence="2" key="1">
    <citation type="submission" date="2018-05" db="EMBL/GenBank/DDBJ databases">
        <authorList>
            <person name="Lanie J.A."/>
            <person name="Ng W.-L."/>
            <person name="Kazmierczak K.M."/>
            <person name="Andrzejewski T.M."/>
            <person name="Davidsen T.M."/>
            <person name="Wayne K.J."/>
            <person name="Tettelin H."/>
            <person name="Glass J.I."/>
            <person name="Rusch D."/>
            <person name="Podicherti R."/>
            <person name="Tsui H.-C.T."/>
            <person name="Winkler M.E."/>
        </authorList>
    </citation>
    <scope>NUCLEOTIDE SEQUENCE</scope>
</reference>
<dbReference type="SUPFAM" id="SSF47616">
    <property type="entry name" value="GST C-terminal domain-like"/>
    <property type="match status" value="1"/>
</dbReference>
<dbReference type="PANTHER" id="PTHR44051">
    <property type="entry name" value="GLUTATHIONE S-TRANSFERASE-RELATED"/>
    <property type="match status" value="1"/>
</dbReference>
<dbReference type="SFLD" id="SFLDG00358">
    <property type="entry name" value="Main_(cytGST)"/>
    <property type="match status" value="1"/>
</dbReference>
<dbReference type="InterPro" id="IPR004045">
    <property type="entry name" value="Glutathione_S-Trfase_N"/>
</dbReference>
<gene>
    <name evidence="2" type="ORF">METZ01_LOCUS316191</name>
</gene>
<dbReference type="InterPro" id="IPR036249">
    <property type="entry name" value="Thioredoxin-like_sf"/>
</dbReference>
<dbReference type="Gene3D" id="1.20.1050.10">
    <property type="match status" value="1"/>
</dbReference>
<dbReference type="Pfam" id="PF13417">
    <property type="entry name" value="GST_N_3"/>
    <property type="match status" value="1"/>
</dbReference>
<proteinExistence type="predicted"/>
<name>A0A382NSI7_9ZZZZ</name>
<evidence type="ECO:0000259" key="1">
    <source>
        <dbReference type="PROSITE" id="PS50404"/>
    </source>
</evidence>